<dbReference type="InterPro" id="IPR037049">
    <property type="entry name" value="DUF1214_C_sf"/>
</dbReference>
<sequence length="364" mass="39825">MKAAAFLAVFLIGRTSARVLPRGSICPAQSATEFTITKPAYPESPYMTDLIVREGDNYLNLGTLSHTKTGKYLLTPAISSSNAGKIVAGSNSTYQSTIYAPRTLGYLLIRIVLKDQGCDVKVVNKIQEGFSTNTIERYGEPIGPELNGNLFANISYPKVENLMGLIARFDETIPPTNDEPLPPAETISELSLAGVGKDGSYQRPTCVNLAEAYKAANSSIVNYTRSLQFVKNLSNGWVMPRPSLIGTYGDNYKARAAVARFGYLALTNDQALYPVYLREFALGANESYTLRFTGKPPVTDVGFWSVTLYNSEKQLVSNSIKRYSLGDRSNLTYSDGNLVYGTKNNGPFDILVQASKPPTNWTPK</sequence>
<protein>
    <recommendedName>
        <fullName evidence="2">DUF1214 domain-containing protein</fullName>
    </recommendedName>
</protein>
<dbReference type="PANTHER" id="PTHR36509">
    <property type="entry name" value="BLL3101 PROTEIN"/>
    <property type="match status" value="1"/>
</dbReference>
<evidence type="ECO:0000259" key="2">
    <source>
        <dbReference type="Pfam" id="PF06742"/>
    </source>
</evidence>
<feature type="domain" description="DUF1214" evidence="2">
    <location>
        <begin position="282"/>
        <end position="363"/>
    </location>
</feature>
<dbReference type="AlphaFoldDB" id="A0AAX6MQ72"/>
<feature type="signal peptide" evidence="1">
    <location>
        <begin position="1"/>
        <end position="17"/>
    </location>
</feature>
<evidence type="ECO:0000256" key="1">
    <source>
        <dbReference type="SAM" id="SignalP"/>
    </source>
</evidence>
<feature type="chain" id="PRO_5043444469" description="DUF1214 domain-containing protein" evidence="1">
    <location>
        <begin position="18"/>
        <end position="364"/>
    </location>
</feature>
<keyword evidence="1" id="KW-0732">Signal</keyword>
<proteinExistence type="predicted"/>
<gene>
    <name evidence="3" type="ORF">Daesc_004613</name>
</gene>
<keyword evidence="4" id="KW-1185">Reference proteome</keyword>
<dbReference type="Proteomes" id="UP001369815">
    <property type="component" value="Unassembled WGS sequence"/>
</dbReference>
<dbReference type="InterPro" id="IPR010621">
    <property type="entry name" value="DUF1214"/>
</dbReference>
<organism evidence="3 4">
    <name type="scientific">Daldinia eschscholtzii</name>
    <dbReference type="NCBI Taxonomy" id="292717"/>
    <lineage>
        <taxon>Eukaryota</taxon>
        <taxon>Fungi</taxon>
        <taxon>Dikarya</taxon>
        <taxon>Ascomycota</taxon>
        <taxon>Pezizomycotina</taxon>
        <taxon>Sordariomycetes</taxon>
        <taxon>Xylariomycetidae</taxon>
        <taxon>Xylariales</taxon>
        <taxon>Hypoxylaceae</taxon>
        <taxon>Daldinia</taxon>
    </lineage>
</organism>
<comment type="caution">
    <text evidence="3">The sequence shown here is derived from an EMBL/GenBank/DDBJ whole genome shotgun (WGS) entry which is preliminary data.</text>
</comment>
<dbReference type="Pfam" id="PF06742">
    <property type="entry name" value="DUF1214"/>
    <property type="match status" value="1"/>
</dbReference>
<dbReference type="EMBL" id="JBANMG010000004">
    <property type="protein sequence ID" value="KAK6954646.1"/>
    <property type="molecule type" value="Genomic_DNA"/>
</dbReference>
<accession>A0AAX6MQ72</accession>
<dbReference type="SUPFAM" id="SSF160935">
    <property type="entry name" value="VPA0735-like"/>
    <property type="match status" value="1"/>
</dbReference>
<evidence type="ECO:0000313" key="4">
    <source>
        <dbReference type="Proteomes" id="UP001369815"/>
    </source>
</evidence>
<dbReference type="PANTHER" id="PTHR36509:SF2">
    <property type="entry name" value="BLL3101 PROTEIN"/>
    <property type="match status" value="1"/>
</dbReference>
<dbReference type="Gene3D" id="2.60.120.600">
    <property type="entry name" value="Domain of unknown function DUF1214, C-terminal domain"/>
    <property type="match status" value="1"/>
</dbReference>
<name>A0AAX6MQ72_9PEZI</name>
<evidence type="ECO:0000313" key="3">
    <source>
        <dbReference type="EMBL" id="KAK6954646.1"/>
    </source>
</evidence>
<reference evidence="3 4" key="1">
    <citation type="journal article" date="2024" name="Front Chem Biol">
        <title>Unveiling the potential of Daldinia eschscholtzii MFLUCC 19-0629 through bioactivity and bioinformatics studies for enhanced sustainable agriculture production.</title>
        <authorList>
            <person name="Brooks S."/>
            <person name="Weaver J.A."/>
            <person name="Klomchit A."/>
            <person name="Alharthi S.A."/>
            <person name="Onlamun T."/>
            <person name="Nurani R."/>
            <person name="Vong T.K."/>
            <person name="Alberti F."/>
            <person name="Greco C."/>
        </authorList>
    </citation>
    <scope>NUCLEOTIDE SEQUENCE [LARGE SCALE GENOMIC DNA]</scope>
    <source>
        <strain evidence="3">MFLUCC 19-0629</strain>
    </source>
</reference>